<dbReference type="RefSeq" id="WP_140621587.1">
    <property type="nucleotide sequence ID" value="NZ_VFRQ01000005.1"/>
</dbReference>
<name>A0A501W7B1_9BACT</name>
<dbReference type="OrthoDB" id="1440398at2"/>
<accession>A0A501W7B1</accession>
<evidence type="ECO:0000313" key="1">
    <source>
        <dbReference type="EMBL" id="TPE43964.1"/>
    </source>
</evidence>
<keyword evidence="2" id="KW-1185">Reference proteome</keyword>
<protein>
    <submittedName>
        <fullName evidence="1">Uncharacterized protein</fullName>
    </submittedName>
</protein>
<dbReference type="EMBL" id="VFRQ01000005">
    <property type="protein sequence ID" value="TPE43964.1"/>
    <property type="molecule type" value="Genomic_DNA"/>
</dbReference>
<sequence>MAITTHVYFTTDASLPEDLNQWTLATAAEVDKISTIPDIAAGEYFVKLRNFDGVKFSDFSPVYTVTVADAPAGNTTPEPPTLAADDTANTLSASHSLGESEILVSENNGAYAAYAGTIQVGNEARAAGYWKFKVKAATGRNESAVVDSPVFTFVDGALFSDYFEGAAGAVNNSKWIRRGTAPQVKFELDGTGRLKASSTGGASTGHPYDDALLAKDESTGDPLVFGDATIEFDLSISANTANVFYYGFDVDSANYAVLSRADTYGNARFYKKVGNTANYTDSSIPLNGRWRIEGIGSTFTFFKLNADGVTWDNVHTLTAAIADTRKAMLGMNPVGDTRTQYTTEFKITTP</sequence>
<dbReference type="AlphaFoldDB" id="A0A501W7B1"/>
<dbReference type="Proteomes" id="UP000316727">
    <property type="component" value="Unassembled WGS sequence"/>
</dbReference>
<organism evidence="1 2">
    <name type="scientific">Pontibacter mangrovi</name>
    <dbReference type="NCBI Taxonomy" id="2589816"/>
    <lineage>
        <taxon>Bacteria</taxon>
        <taxon>Pseudomonadati</taxon>
        <taxon>Bacteroidota</taxon>
        <taxon>Cytophagia</taxon>
        <taxon>Cytophagales</taxon>
        <taxon>Hymenobacteraceae</taxon>
        <taxon>Pontibacter</taxon>
    </lineage>
</organism>
<reference evidence="1 2" key="1">
    <citation type="submission" date="2019-06" db="EMBL/GenBank/DDBJ databases">
        <title>A novel bacterium of genus Pontibacter, isolated from marine sediment.</title>
        <authorList>
            <person name="Huang H."/>
            <person name="Mo K."/>
            <person name="Hu Y."/>
        </authorList>
    </citation>
    <scope>NUCLEOTIDE SEQUENCE [LARGE SCALE GENOMIC DNA]</scope>
    <source>
        <strain evidence="1 2">HB172049</strain>
    </source>
</reference>
<evidence type="ECO:0000313" key="2">
    <source>
        <dbReference type="Proteomes" id="UP000316727"/>
    </source>
</evidence>
<comment type="caution">
    <text evidence="1">The sequence shown here is derived from an EMBL/GenBank/DDBJ whole genome shotgun (WGS) entry which is preliminary data.</text>
</comment>
<gene>
    <name evidence="1" type="ORF">FJM65_11100</name>
</gene>
<proteinExistence type="predicted"/>